<dbReference type="AlphaFoldDB" id="A0A158C909"/>
<accession>A0A158C909</accession>
<proteinExistence type="predicted"/>
<feature type="transmembrane region" description="Helical" evidence="1">
    <location>
        <begin position="209"/>
        <end position="231"/>
    </location>
</feature>
<feature type="transmembrane region" description="Helical" evidence="1">
    <location>
        <begin position="455"/>
        <end position="475"/>
    </location>
</feature>
<gene>
    <name evidence="3" type="ORF">AWB75_04730</name>
</gene>
<feature type="domain" description="PepSY" evidence="2">
    <location>
        <begin position="322"/>
        <end position="375"/>
    </location>
</feature>
<keyword evidence="4" id="KW-1185">Reference proteome</keyword>
<dbReference type="RefSeq" id="WP_061126486.1">
    <property type="nucleotide sequence ID" value="NZ_FCOF02000025.1"/>
</dbReference>
<dbReference type="PANTHER" id="PTHR34219">
    <property type="entry name" value="IRON-REGULATED INNER MEMBRANE PROTEIN-RELATED"/>
    <property type="match status" value="1"/>
</dbReference>
<keyword evidence="1" id="KW-1133">Transmembrane helix</keyword>
<evidence type="ECO:0000256" key="1">
    <source>
        <dbReference type="SAM" id="Phobius"/>
    </source>
</evidence>
<dbReference type="OrthoDB" id="9791166at2"/>
<evidence type="ECO:0000313" key="3">
    <source>
        <dbReference type="EMBL" id="SAK78823.1"/>
    </source>
</evidence>
<dbReference type="Pfam" id="PF03413">
    <property type="entry name" value="PepSY"/>
    <property type="match status" value="1"/>
</dbReference>
<name>A0A158C909_9BURK</name>
<feature type="transmembrane region" description="Helical" evidence="1">
    <location>
        <begin position="158"/>
        <end position="179"/>
    </location>
</feature>
<evidence type="ECO:0000313" key="4">
    <source>
        <dbReference type="Proteomes" id="UP000054870"/>
    </source>
</evidence>
<evidence type="ECO:0000259" key="2">
    <source>
        <dbReference type="Pfam" id="PF03413"/>
    </source>
</evidence>
<sequence length="487" mass="52802">MLAPNLNTAAATPDAENIAHRRTLWRWHFYAGLFVMPLLIVLAITGTIYCFQPQIEPLLYRDRMIVADAHGPQLSRDVLLARAVASEPRGAVPTLAQIEADRTRSAEFVFRLPSGESESVYVNPYDGAVLGTLSVEHRVMKQVRNLHRGLMLGKTGELVMELAGCWTLVMIGTGIALWWPSRANGAKGANGGVWLPRLSLQGRAWWRDLHAVGGVWLAIGALFFVLSGLPWSGSWGKEFKALATSASLGYPQGAWGEAHVHSTAPSASASASNEEHAMHGMHMKMDDLPLHQTPWAVGATDVPDSAQASAHTSAQAARVSIDDVAALAAKNGVTEDYGIALPTKPTGVYTVSYFPADPRAERTLHIDQYSGRVLSDIGYPSYGRVAQWISYGTSLHMGRYFGLANQIVCSAISLGLAALAVTGFIMWMKRRPSRELGAPARPVRRAPMRAWRGGLTVLGMIFPLMGATMLAVWCVDRLVFGGRRALA</sequence>
<organism evidence="3 4">
    <name type="scientific">Caballeronia catudaia</name>
    <dbReference type="NCBI Taxonomy" id="1777136"/>
    <lineage>
        <taxon>Bacteria</taxon>
        <taxon>Pseudomonadati</taxon>
        <taxon>Pseudomonadota</taxon>
        <taxon>Betaproteobacteria</taxon>
        <taxon>Burkholderiales</taxon>
        <taxon>Burkholderiaceae</taxon>
        <taxon>Caballeronia</taxon>
    </lineage>
</organism>
<dbReference type="Pfam" id="PF03929">
    <property type="entry name" value="PepSY_TM"/>
    <property type="match status" value="1"/>
</dbReference>
<reference evidence="3" key="1">
    <citation type="submission" date="2016-01" db="EMBL/GenBank/DDBJ databases">
        <authorList>
            <person name="Peeters C."/>
        </authorList>
    </citation>
    <scope>NUCLEOTIDE SEQUENCE [LARGE SCALE GENOMIC DNA]</scope>
    <source>
        <strain evidence="3">LMG 29318</strain>
    </source>
</reference>
<feature type="transmembrane region" description="Helical" evidence="1">
    <location>
        <begin position="407"/>
        <end position="427"/>
    </location>
</feature>
<comment type="caution">
    <text evidence="3">The sequence shown here is derived from an EMBL/GenBank/DDBJ whole genome shotgun (WGS) entry which is preliminary data.</text>
</comment>
<keyword evidence="1" id="KW-0472">Membrane</keyword>
<dbReference type="EMBL" id="FCOF02000025">
    <property type="protein sequence ID" value="SAK78823.1"/>
    <property type="molecule type" value="Genomic_DNA"/>
</dbReference>
<protein>
    <submittedName>
        <fullName evidence="3">Peptidase</fullName>
    </submittedName>
</protein>
<dbReference type="Proteomes" id="UP000054870">
    <property type="component" value="Unassembled WGS sequence"/>
</dbReference>
<keyword evidence="1" id="KW-0812">Transmembrane</keyword>
<feature type="transmembrane region" description="Helical" evidence="1">
    <location>
        <begin position="27"/>
        <end position="51"/>
    </location>
</feature>
<dbReference type="InterPro" id="IPR005625">
    <property type="entry name" value="PepSY-ass_TM"/>
</dbReference>
<dbReference type="PANTHER" id="PTHR34219:SF1">
    <property type="entry name" value="PEPSY DOMAIN-CONTAINING PROTEIN"/>
    <property type="match status" value="1"/>
</dbReference>
<dbReference type="InterPro" id="IPR025711">
    <property type="entry name" value="PepSY"/>
</dbReference>